<evidence type="ECO:0000256" key="3">
    <source>
        <dbReference type="ARBA" id="ARBA00022448"/>
    </source>
</evidence>
<accession>A0A0P1BKU1</accession>
<keyword evidence="13" id="KW-1185">Reference proteome</keyword>
<feature type="region of interest" description="Disordered" evidence="11">
    <location>
        <begin position="1"/>
        <end position="33"/>
    </location>
</feature>
<dbReference type="GO" id="GO:0032366">
    <property type="term" value="P:intracellular sterol transport"/>
    <property type="evidence" value="ECO:0007669"/>
    <property type="project" value="UniProtKB-UniRule"/>
</dbReference>
<keyword evidence="7 10" id="KW-0445">Lipid transport</keyword>
<evidence type="ECO:0000256" key="7">
    <source>
        <dbReference type="ARBA" id="ARBA00023055"/>
    </source>
</evidence>
<comment type="function">
    <text evidence="10">Regulates also the sphingolipid metabolism.</text>
</comment>
<dbReference type="GO" id="GO:0005789">
    <property type="term" value="C:endoplasmic reticulum membrane"/>
    <property type="evidence" value="ECO:0007669"/>
    <property type="project" value="UniProtKB-SubCell"/>
</dbReference>
<dbReference type="PANTHER" id="PTHR14467">
    <property type="entry name" value="ARV1"/>
    <property type="match status" value="1"/>
</dbReference>
<keyword evidence="4 10" id="KW-0812">Transmembrane</keyword>
<dbReference type="STRING" id="401625.A0A0P1BKU1"/>
<evidence type="ECO:0000313" key="13">
    <source>
        <dbReference type="Proteomes" id="UP000054845"/>
    </source>
</evidence>
<dbReference type="PANTHER" id="PTHR14467:SF0">
    <property type="entry name" value="PROTEIN ARV1"/>
    <property type="match status" value="1"/>
</dbReference>
<dbReference type="GO" id="GO:0000139">
    <property type="term" value="C:Golgi membrane"/>
    <property type="evidence" value="ECO:0007669"/>
    <property type="project" value="UniProtKB-SubCell"/>
</dbReference>
<evidence type="ECO:0000313" key="12">
    <source>
        <dbReference type="EMBL" id="CEH16571.1"/>
    </source>
</evidence>
<comment type="subcellular location">
    <subcellularLocation>
        <location evidence="1 10">Endoplasmic reticulum membrane</location>
        <topology evidence="1 10">Multi-pass membrane protein</topology>
    </subcellularLocation>
    <subcellularLocation>
        <location evidence="10">Golgi apparatus membrane</location>
        <topology evidence="10">Multi-pass membrane protein</topology>
    </subcellularLocation>
</comment>
<evidence type="ECO:0000256" key="4">
    <source>
        <dbReference type="ARBA" id="ARBA00022692"/>
    </source>
</evidence>
<evidence type="ECO:0000256" key="10">
    <source>
        <dbReference type="RuleBase" id="RU368065"/>
    </source>
</evidence>
<keyword evidence="9 10" id="KW-0472">Membrane</keyword>
<evidence type="ECO:0000256" key="9">
    <source>
        <dbReference type="ARBA" id="ARBA00023136"/>
    </source>
</evidence>
<dbReference type="EMBL" id="CCYA01000318">
    <property type="protein sequence ID" value="CEH16571.1"/>
    <property type="molecule type" value="Genomic_DNA"/>
</dbReference>
<evidence type="ECO:0000256" key="1">
    <source>
        <dbReference type="ARBA" id="ARBA00004477"/>
    </source>
</evidence>
<dbReference type="AlphaFoldDB" id="A0A0P1BKU1"/>
<dbReference type="OrthoDB" id="2192830at2759"/>
<dbReference type="Pfam" id="PF04161">
    <property type="entry name" value="Arv1"/>
    <property type="match status" value="1"/>
</dbReference>
<dbReference type="GO" id="GO:0032541">
    <property type="term" value="C:cortical endoplasmic reticulum"/>
    <property type="evidence" value="ECO:0007669"/>
    <property type="project" value="TreeGrafter"/>
</dbReference>
<protein>
    <recommendedName>
        <fullName evidence="10">Protein ARV</fullName>
    </recommendedName>
</protein>
<comment type="caution">
    <text evidence="10">Lacks conserved residue(s) required for the propagation of feature annotation.</text>
</comment>
<keyword evidence="10" id="KW-0746">Sphingolipid metabolism</keyword>
<name>A0A0P1BKU1_9BASI</name>
<keyword evidence="3 10" id="KW-0813">Transport</keyword>
<dbReference type="Proteomes" id="UP000054845">
    <property type="component" value="Unassembled WGS sequence"/>
</dbReference>
<feature type="transmembrane region" description="Helical" evidence="10">
    <location>
        <begin position="240"/>
        <end position="262"/>
    </location>
</feature>
<dbReference type="InterPro" id="IPR007290">
    <property type="entry name" value="Arv1"/>
</dbReference>
<keyword evidence="5 10" id="KW-0256">Endoplasmic reticulum</keyword>
<evidence type="ECO:0000256" key="2">
    <source>
        <dbReference type="ARBA" id="ARBA00009187"/>
    </source>
</evidence>
<dbReference type="GO" id="GO:0097036">
    <property type="term" value="P:regulation of plasma membrane sterol distribution"/>
    <property type="evidence" value="ECO:0007669"/>
    <property type="project" value="UniProtKB-UniRule"/>
</dbReference>
<evidence type="ECO:0000256" key="11">
    <source>
        <dbReference type="SAM" id="MobiDB-lite"/>
    </source>
</evidence>
<proteinExistence type="inferred from homology"/>
<keyword evidence="6 10" id="KW-1133">Transmembrane helix</keyword>
<organism evidence="12 13">
    <name type="scientific">Ceraceosorus bombacis</name>
    <dbReference type="NCBI Taxonomy" id="401625"/>
    <lineage>
        <taxon>Eukaryota</taxon>
        <taxon>Fungi</taxon>
        <taxon>Dikarya</taxon>
        <taxon>Basidiomycota</taxon>
        <taxon>Ustilaginomycotina</taxon>
        <taxon>Exobasidiomycetes</taxon>
        <taxon>Ceraceosorales</taxon>
        <taxon>Ceraceosoraceae</taxon>
        <taxon>Ceraceosorus</taxon>
    </lineage>
</organism>
<dbReference type="GO" id="GO:0006665">
    <property type="term" value="P:sphingolipid metabolic process"/>
    <property type="evidence" value="ECO:0007669"/>
    <property type="project" value="UniProtKB-UniRule"/>
</dbReference>
<reference evidence="12 13" key="1">
    <citation type="submission" date="2014-09" db="EMBL/GenBank/DDBJ databases">
        <authorList>
            <person name="Magalhaes I.L.F."/>
            <person name="Oliveira U."/>
            <person name="Santos F.R."/>
            <person name="Vidigal T.H.D.A."/>
            <person name="Brescovit A.D."/>
            <person name="Santos A.J."/>
        </authorList>
    </citation>
    <scope>NUCLEOTIDE SEQUENCE [LARGE SCALE GENOMIC DNA]</scope>
</reference>
<comment type="similarity">
    <text evidence="2 10">Belongs to the ARV1 family.</text>
</comment>
<comment type="function">
    <text evidence="10">Mediator of sterol homeostasis involved in sterol uptake, trafficking and distribution into membranes.</text>
</comment>
<evidence type="ECO:0000256" key="8">
    <source>
        <dbReference type="ARBA" id="ARBA00023098"/>
    </source>
</evidence>
<sequence length="381" mass="40896">MRSRLRTKMSEAINDGHATAKSDAHGRSRSPPRDLGPVCVHCSAEAASLYLEYSPGHVALTPCNNCHSKAVDPYVEFELPIILLDLVLVKPSAYRHLIFNRHHLQTLPLQGSRAKAAKGSDTASSLKSKSWRTLRQGTALVLVDAYVRWHDLCLPSHLSVSLPATLSDLLHSYLSVLAAVALEAVVFHSIIHILCLLILAIKRQAATWASRSSRSSHGSRIGAKEATGGASSVTHLPAQALHASLILASIPQILLLTLLLLWRSRAQHLSSASSERLATSSSRGAVGQLQIIGDWFIDFTWLELDLDTGKAAEWGVRSLLGGLSAGVGLGVILPRSPVSSTCILLLGWGLQGLARERLTGLPAAATRGTNALDAFQNWCSP</sequence>
<keyword evidence="10" id="KW-0333">Golgi apparatus</keyword>
<feature type="transmembrane region" description="Helical" evidence="10">
    <location>
        <begin position="176"/>
        <end position="201"/>
    </location>
</feature>
<evidence type="ECO:0000256" key="5">
    <source>
        <dbReference type="ARBA" id="ARBA00022824"/>
    </source>
</evidence>
<keyword evidence="8 10" id="KW-0443">Lipid metabolism</keyword>
<evidence type="ECO:0000256" key="6">
    <source>
        <dbReference type="ARBA" id="ARBA00022989"/>
    </source>
</evidence>
<dbReference type="GO" id="GO:0016125">
    <property type="term" value="P:sterol metabolic process"/>
    <property type="evidence" value="ECO:0007669"/>
    <property type="project" value="UniProtKB-UniRule"/>
</dbReference>